<dbReference type="AlphaFoldDB" id="F0NXE0"/>
<protein>
    <submittedName>
        <fullName evidence="1">Uncharacterized protein</fullName>
    </submittedName>
</protein>
<evidence type="ECO:0000313" key="2">
    <source>
        <dbReference type="Proteomes" id="UP000008641"/>
    </source>
</evidence>
<reference evidence="2" key="2">
    <citation type="journal article" date="2011" name="Stand. Genomic Sci.">
        <title>Complete genome sequence of Weeksella virosa type strain (9751T).</title>
        <authorList>
            <person name="Lang E."/>
            <person name="Teshima H."/>
            <person name="Lucas S."/>
            <person name="Lapidus A."/>
            <person name="Hammon N."/>
            <person name="Deshpande S."/>
            <person name="Nolan M."/>
            <person name="Cheng J."/>
            <person name="Pitluck S."/>
            <person name="Liolios K."/>
            <person name="Pagani I."/>
            <person name="Mikhailova N."/>
            <person name="Ivanova N."/>
            <person name="Mavromatis K."/>
            <person name="Pati A."/>
            <person name="Tapia R."/>
            <person name="Han C."/>
            <person name="Goodwin L."/>
            <person name="Chen A."/>
            <person name="Palaniappan K."/>
            <person name="Land M."/>
            <person name="Hauser L."/>
            <person name="Chang Y."/>
            <person name="Jeffries C."/>
            <person name="Brambilla E."/>
            <person name="Kopitz M."/>
            <person name="Rohde M."/>
            <person name="Goker M."/>
            <person name="Tindall B."/>
            <person name="Detter J."/>
            <person name="Woyke T."/>
            <person name="Bristow J."/>
            <person name="Eisen J."/>
            <person name="Markowitz V."/>
            <person name="Hugenholtz P."/>
            <person name="Klenk H."/>
            <person name="Kyrpides N."/>
        </authorList>
    </citation>
    <scope>NUCLEOTIDE SEQUENCE [LARGE SCALE GENOMIC DNA]</scope>
    <source>
        <strain evidence="2">ATCC 43766 / DSM 16922 / JCM 21250 / NBRC 16016 / NCTC 11634 / CL345/78</strain>
    </source>
</reference>
<dbReference type="eggNOG" id="ENOG50338ZT">
    <property type="taxonomic scope" value="Bacteria"/>
</dbReference>
<dbReference type="EMBL" id="CP002455">
    <property type="protein sequence ID" value="ADX66914.1"/>
    <property type="molecule type" value="Genomic_DNA"/>
</dbReference>
<reference evidence="1 2" key="1">
    <citation type="journal article" date="2011" name="Stand. Genomic Sci.">
        <title>Complete genome sequence of Weeksella virosa type strain (9751).</title>
        <authorList>
            <person name="Lang E."/>
            <person name="Teshima H."/>
            <person name="Lucas S."/>
            <person name="Lapidus A."/>
            <person name="Hammon N."/>
            <person name="Deshpande S."/>
            <person name="Nolan M."/>
            <person name="Cheng J.F."/>
            <person name="Pitluck S."/>
            <person name="Liolios K."/>
            <person name="Pagani I."/>
            <person name="Mikhailova N."/>
            <person name="Ivanova N."/>
            <person name="Mavromatis K."/>
            <person name="Pati A."/>
            <person name="Tapia R."/>
            <person name="Han C."/>
            <person name="Goodwin L."/>
            <person name="Chen A."/>
            <person name="Palaniappan K."/>
            <person name="Land M."/>
            <person name="Hauser L."/>
            <person name="Chang Y.J."/>
            <person name="Jeffries C.D."/>
            <person name="Brambilla E.M."/>
            <person name="Kopitz M."/>
            <person name="Rohde M."/>
            <person name="Goker M."/>
            <person name="Tindall B.J."/>
            <person name="Detter J.C."/>
            <person name="Woyke T."/>
            <person name="Bristow J."/>
            <person name="Eisen J.A."/>
            <person name="Markowitz V."/>
            <person name="Hugenholtz P."/>
            <person name="Klenk H.P."/>
            <person name="Kyrpides N.C."/>
        </authorList>
    </citation>
    <scope>NUCLEOTIDE SEQUENCE [LARGE SCALE GENOMIC DNA]</scope>
    <source>
        <strain evidence="2">ATCC 43766 / DSM 16922 / JCM 21250 / NBRC 16016 / NCTC 11634 / CL345/78</strain>
    </source>
</reference>
<gene>
    <name evidence="1" type="ordered locus">Weevi_0190</name>
</gene>
<name>F0NXE0_WEEVC</name>
<proteinExistence type="predicted"/>
<evidence type="ECO:0000313" key="1">
    <source>
        <dbReference type="EMBL" id="ADX66914.1"/>
    </source>
</evidence>
<dbReference type="HOGENOM" id="CLU_171741_0_0_10"/>
<accession>F0NXE0</accession>
<dbReference type="STRING" id="865938.Weevi_0190"/>
<sequence length="106" mass="12588">MKKYFFLEKTYHPISLIADKLQLEEVSFKHSNEEKFEELARYLDRLIQSDFNSLLSILYRIDVSEEKVKKALAENKDKLPAAQIIAQLLIEREIQKINLRAKYSKK</sequence>
<keyword evidence="2" id="KW-1185">Reference proteome</keyword>
<dbReference type="Proteomes" id="UP000008641">
    <property type="component" value="Chromosome"/>
</dbReference>
<organism evidence="1 2">
    <name type="scientific">Weeksella virosa (strain ATCC 43766 / DSM 16922 / JCM 21250 / CCUG 30538 / CDC 9751 / IAM 14551 / NBRC 16016 / NCTC 11634 / CL345/78)</name>
    <dbReference type="NCBI Taxonomy" id="865938"/>
    <lineage>
        <taxon>Bacteria</taxon>
        <taxon>Pseudomonadati</taxon>
        <taxon>Bacteroidota</taxon>
        <taxon>Flavobacteriia</taxon>
        <taxon>Flavobacteriales</taxon>
        <taxon>Weeksellaceae</taxon>
        <taxon>Weeksella</taxon>
    </lineage>
</organism>
<dbReference type="KEGG" id="wvi:Weevi_0190"/>